<gene>
    <name evidence="2" type="ORF">EJ05DRAFT_474726</name>
</gene>
<keyword evidence="3" id="KW-1185">Reference proteome</keyword>
<evidence type="ECO:0000256" key="1">
    <source>
        <dbReference type="SAM" id="MobiDB-lite"/>
    </source>
</evidence>
<sequence length="107" mass="11213">MPSRALSNGHNNPSPLLGAQNLHPTPPINTPLLHIRPPGHLQQPPSSTPLSRANTISTSTLPLRLKAPCLTTSGAGAGSLSDTGLRRSRLYASPLHTGTQCGPPMMR</sequence>
<dbReference type="EMBL" id="ML996569">
    <property type="protein sequence ID" value="KAF2759646.1"/>
    <property type="molecule type" value="Genomic_DNA"/>
</dbReference>
<dbReference type="GeneID" id="54484715"/>
<feature type="region of interest" description="Disordered" evidence="1">
    <location>
        <begin position="1"/>
        <end position="107"/>
    </location>
</feature>
<dbReference type="Proteomes" id="UP000799437">
    <property type="component" value="Unassembled WGS sequence"/>
</dbReference>
<organism evidence="2 3">
    <name type="scientific">Pseudovirgaria hyperparasitica</name>
    <dbReference type="NCBI Taxonomy" id="470096"/>
    <lineage>
        <taxon>Eukaryota</taxon>
        <taxon>Fungi</taxon>
        <taxon>Dikarya</taxon>
        <taxon>Ascomycota</taxon>
        <taxon>Pezizomycotina</taxon>
        <taxon>Dothideomycetes</taxon>
        <taxon>Dothideomycetes incertae sedis</taxon>
        <taxon>Acrospermales</taxon>
        <taxon>Acrospermaceae</taxon>
        <taxon>Pseudovirgaria</taxon>
    </lineage>
</organism>
<feature type="compositionally biased region" description="Polar residues" evidence="1">
    <location>
        <begin position="1"/>
        <end position="14"/>
    </location>
</feature>
<feature type="compositionally biased region" description="Polar residues" evidence="1">
    <location>
        <begin position="43"/>
        <end position="61"/>
    </location>
</feature>
<proteinExistence type="predicted"/>
<reference evidence="2" key="1">
    <citation type="journal article" date="2020" name="Stud. Mycol.">
        <title>101 Dothideomycetes genomes: a test case for predicting lifestyles and emergence of pathogens.</title>
        <authorList>
            <person name="Haridas S."/>
            <person name="Albert R."/>
            <person name="Binder M."/>
            <person name="Bloem J."/>
            <person name="Labutti K."/>
            <person name="Salamov A."/>
            <person name="Andreopoulos B."/>
            <person name="Baker S."/>
            <person name="Barry K."/>
            <person name="Bills G."/>
            <person name="Bluhm B."/>
            <person name="Cannon C."/>
            <person name="Castanera R."/>
            <person name="Culley D."/>
            <person name="Daum C."/>
            <person name="Ezra D."/>
            <person name="Gonzalez J."/>
            <person name="Henrissat B."/>
            <person name="Kuo A."/>
            <person name="Liang C."/>
            <person name="Lipzen A."/>
            <person name="Lutzoni F."/>
            <person name="Magnuson J."/>
            <person name="Mondo S."/>
            <person name="Nolan M."/>
            <person name="Ohm R."/>
            <person name="Pangilinan J."/>
            <person name="Park H.-J."/>
            <person name="Ramirez L."/>
            <person name="Alfaro M."/>
            <person name="Sun H."/>
            <person name="Tritt A."/>
            <person name="Yoshinaga Y."/>
            <person name="Zwiers L.-H."/>
            <person name="Turgeon B."/>
            <person name="Goodwin S."/>
            <person name="Spatafora J."/>
            <person name="Crous P."/>
            <person name="Grigoriev I."/>
        </authorList>
    </citation>
    <scope>NUCLEOTIDE SEQUENCE</scope>
    <source>
        <strain evidence="2">CBS 121739</strain>
    </source>
</reference>
<evidence type="ECO:0000313" key="3">
    <source>
        <dbReference type="Proteomes" id="UP000799437"/>
    </source>
</evidence>
<evidence type="ECO:0000313" key="2">
    <source>
        <dbReference type="EMBL" id="KAF2759646.1"/>
    </source>
</evidence>
<dbReference type="RefSeq" id="XP_033602097.1">
    <property type="nucleotide sequence ID" value="XM_033743661.1"/>
</dbReference>
<accession>A0A6A6WCS1</accession>
<dbReference type="AlphaFoldDB" id="A0A6A6WCS1"/>
<protein>
    <submittedName>
        <fullName evidence="2">Uncharacterized protein</fullName>
    </submittedName>
</protein>
<name>A0A6A6WCS1_9PEZI</name>